<dbReference type="InterPro" id="IPR011335">
    <property type="entry name" value="Restrct_endonuc-II-like"/>
</dbReference>
<dbReference type="CDD" id="cd01038">
    <property type="entry name" value="Endonuclease_DUF559"/>
    <property type="match status" value="1"/>
</dbReference>
<evidence type="ECO:0000259" key="1">
    <source>
        <dbReference type="Pfam" id="PF04480"/>
    </source>
</evidence>
<accession>A0ABY5L4K9</accession>
<feature type="domain" description="DUF559" evidence="1">
    <location>
        <begin position="8"/>
        <end position="110"/>
    </location>
</feature>
<dbReference type="EMBL" id="CP101740">
    <property type="protein sequence ID" value="UUL81905.1"/>
    <property type="molecule type" value="Genomic_DNA"/>
</dbReference>
<dbReference type="RefSeq" id="WP_256505647.1">
    <property type="nucleotide sequence ID" value="NZ_CP101740.1"/>
</dbReference>
<dbReference type="PANTHER" id="PTHR38590">
    <property type="entry name" value="BLL0828 PROTEIN"/>
    <property type="match status" value="1"/>
</dbReference>
<keyword evidence="2" id="KW-0255">Endonuclease</keyword>
<protein>
    <submittedName>
        <fullName evidence="2">Endonuclease domain-containing protein</fullName>
    </submittedName>
</protein>
<evidence type="ECO:0000313" key="3">
    <source>
        <dbReference type="Proteomes" id="UP001058533"/>
    </source>
</evidence>
<organism evidence="2 3">
    <name type="scientific">Sphingomonas qomolangmaensis</name>
    <dbReference type="NCBI Taxonomy" id="2918765"/>
    <lineage>
        <taxon>Bacteria</taxon>
        <taxon>Pseudomonadati</taxon>
        <taxon>Pseudomonadota</taxon>
        <taxon>Alphaproteobacteria</taxon>
        <taxon>Sphingomonadales</taxon>
        <taxon>Sphingomonadaceae</taxon>
        <taxon>Sphingomonas</taxon>
    </lineage>
</organism>
<dbReference type="GO" id="GO:0004519">
    <property type="term" value="F:endonuclease activity"/>
    <property type="evidence" value="ECO:0007669"/>
    <property type="project" value="UniProtKB-KW"/>
</dbReference>
<reference evidence="2" key="1">
    <citation type="submission" date="2022-07" db="EMBL/GenBank/DDBJ databases">
        <title>Sphingomonas sp. nov., a novel bacterium isolated from the north slope of the Mount Everest.</title>
        <authorList>
            <person name="Cui X."/>
            <person name="Liu Y."/>
        </authorList>
    </citation>
    <scope>NUCLEOTIDE SEQUENCE</scope>
    <source>
        <strain evidence="2">S5-59</strain>
    </source>
</reference>
<name>A0ABY5L4K9_9SPHN</name>
<dbReference type="SUPFAM" id="SSF52980">
    <property type="entry name" value="Restriction endonuclease-like"/>
    <property type="match status" value="1"/>
</dbReference>
<sequence length="126" mass="14224">MQRTPPELTTNARALRRDPTPAKRAVWQALRTHHPRFTRQLVVGHYILDFACRSAKIAVELDGGQHALQVEEDAARTAYLTAQGWTVLRFWNNDVLENLEGVITTIQTTVARASTHPQPLPFREGS</sequence>
<dbReference type="InterPro" id="IPR007569">
    <property type="entry name" value="DUF559"/>
</dbReference>
<dbReference type="InterPro" id="IPR047216">
    <property type="entry name" value="Endonuclease_DUF559_bact"/>
</dbReference>
<evidence type="ECO:0000313" key="2">
    <source>
        <dbReference type="EMBL" id="UUL81905.1"/>
    </source>
</evidence>
<dbReference type="Pfam" id="PF04480">
    <property type="entry name" value="DUF559"/>
    <property type="match status" value="1"/>
</dbReference>
<keyword evidence="3" id="KW-1185">Reference proteome</keyword>
<keyword evidence="2" id="KW-0378">Hydrolase</keyword>
<gene>
    <name evidence="2" type="ORF">NMP03_11985</name>
</gene>
<dbReference type="PANTHER" id="PTHR38590:SF1">
    <property type="entry name" value="BLL0828 PROTEIN"/>
    <property type="match status" value="1"/>
</dbReference>
<dbReference type="Proteomes" id="UP001058533">
    <property type="component" value="Chromosome"/>
</dbReference>
<proteinExistence type="predicted"/>
<keyword evidence="2" id="KW-0540">Nuclease</keyword>
<dbReference type="Gene3D" id="3.40.960.10">
    <property type="entry name" value="VSR Endonuclease"/>
    <property type="match status" value="1"/>
</dbReference>